<dbReference type="AlphaFoldDB" id="A0A6G2CD96"/>
<name>A0A6G2CD96_9FIRM</name>
<evidence type="ECO:0000313" key="1">
    <source>
        <dbReference type="EMBL" id="MTK21839.1"/>
    </source>
</evidence>
<accession>A0A6G2CD96</accession>
<dbReference type="EMBL" id="WMQV01000029">
    <property type="protein sequence ID" value="MTL95060.1"/>
    <property type="molecule type" value="Genomic_DNA"/>
</dbReference>
<protein>
    <submittedName>
        <fullName evidence="1">Uncharacterized protein</fullName>
    </submittedName>
</protein>
<comment type="caution">
    <text evidence="1">The sequence shown here is derived from an EMBL/GenBank/DDBJ whole genome shotgun (WGS) entry which is preliminary data.</text>
</comment>
<sequence length="90" mass="10730">MIENKKTPQDPRDQGEQKNVSYPCFDVLEIPITELINRKDEILDFLIKPVVDGHLIKNAECIRESHKYIFTIFYECRWLLKIQNVSHKRS</sequence>
<dbReference type="Proteomes" id="UP000487649">
    <property type="component" value="Unassembled WGS sequence"/>
</dbReference>
<evidence type="ECO:0000313" key="3">
    <source>
        <dbReference type="Proteomes" id="UP000487649"/>
    </source>
</evidence>
<proteinExistence type="predicted"/>
<evidence type="ECO:0000313" key="2">
    <source>
        <dbReference type="EMBL" id="MTL95060.1"/>
    </source>
</evidence>
<organism evidence="1 3">
    <name type="scientific">Turicibacter sanguinis</name>
    <dbReference type="NCBI Taxonomy" id="154288"/>
    <lineage>
        <taxon>Bacteria</taxon>
        <taxon>Bacillati</taxon>
        <taxon>Bacillota</taxon>
        <taxon>Erysipelotrichia</taxon>
        <taxon>Erysipelotrichales</taxon>
        <taxon>Turicibacteraceae</taxon>
        <taxon>Turicibacter</taxon>
    </lineage>
</organism>
<dbReference type="EMBL" id="WMQE01000024">
    <property type="protein sequence ID" value="MTK21839.1"/>
    <property type="molecule type" value="Genomic_DNA"/>
</dbReference>
<reference evidence="1 3" key="1">
    <citation type="journal article" date="2019" name="Nat. Med.">
        <title>A library of human gut bacterial isolates paired with longitudinal multiomics data enables mechanistic microbiome research.</title>
        <authorList>
            <person name="Poyet M."/>
            <person name="Groussin M."/>
            <person name="Gibbons S.M."/>
            <person name="Avila-Pacheco J."/>
            <person name="Jiang X."/>
            <person name="Kearney S.M."/>
            <person name="Perrotta A.R."/>
            <person name="Berdy B."/>
            <person name="Zhao S."/>
            <person name="Lieberman T.D."/>
            <person name="Swanson P.K."/>
            <person name="Smith M."/>
            <person name="Roesemann S."/>
            <person name="Alexander J.E."/>
            <person name="Rich S.A."/>
            <person name="Livny J."/>
            <person name="Vlamakis H."/>
            <person name="Clish C."/>
            <person name="Bullock K."/>
            <person name="Deik A."/>
            <person name="Scott J."/>
            <person name="Pierce K.A."/>
            <person name="Xavier R.J."/>
            <person name="Alm E.J."/>
        </authorList>
    </citation>
    <scope>NUCLEOTIDE SEQUENCE [LARGE SCALE GENOMIC DNA]</scope>
    <source>
        <strain evidence="2">BIOML-A179</strain>
        <strain evidence="1 3">BIOML-A198</strain>
    </source>
</reference>
<gene>
    <name evidence="2" type="ORF">GMA64_11015</name>
    <name evidence="1" type="ORF">GMA92_10475</name>
</gene>
<dbReference type="RefSeq" id="WP_040763611.1">
    <property type="nucleotide sequence ID" value="NZ_JAXKGM010000002.1"/>
</dbReference>